<comment type="caution">
    <text evidence="6">The sequence shown here is derived from an EMBL/GenBank/DDBJ whole genome shotgun (WGS) entry which is preliminary data.</text>
</comment>
<feature type="compositionally biased region" description="Low complexity" evidence="4">
    <location>
        <begin position="186"/>
        <end position="197"/>
    </location>
</feature>
<dbReference type="PROSITE" id="PS51366">
    <property type="entry name" value="MI"/>
    <property type="match status" value="1"/>
</dbReference>
<dbReference type="SUPFAM" id="SSF48371">
    <property type="entry name" value="ARM repeat"/>
    <property type="match status" value="2"/>
</dbReference>
<feature type="compositionally biased region" description="Low complexity" evidence="4">
    <location>
        <begin position="91"/>
        <end position="103"/>
    </location>
</feature>
<feature type="compositionally biased region" description="Polar residues" evidence="4">
    <location>
        <begin position="726"/>
        <end position="739"/>
    </location>
</feature>
<feature type="compositionally biased region" description="Pro residues" evidence="4">
    <location>
        <begin position="326"/>
        <end position="350"/>
    </location>
</feature>
<dbReference type="Gene3D" id="1.25.40.180">
    <property type="match status" value="2"/>
</dbReference>
<feature type="compositionally biased region" description="Basic and acidic residues" evidence="4">
    <location>
        <begin position="446"/>
        <end position="554"/>
    </location>
</feature>
<organism evidence="6 7">
    <name type="scientific">Rhodofomes roseus</name>
    <dbReference type="NCBI Taxonomy" id="34475"/>
    <lineage>
        <taxon>Eukaryota</taxon>
        <taxon>Fungi</taxon>
        <taxon>Dikarya</taxon>
        <taxon>Basidiomycota</taxon>
        <taxon>Agaricomycotina</taxon>
        <taxon>Agaricomycetes</taxon>
        <taxon>Polyporales</taxon>
        <taxon>Rhodofomes</taxon>
    </lineage>
</organism>
<evidence type="ECO:0000256" key="1">
    <source>
        <dbReference type="ARBA" id="ARBA00005775"/>
    </source>
</evidence>
<feature type="compositionally biased region" description="Basic and acidic residues" evidence="4">
    <location>
        <begin position="416"/>
        <end position="426"/>
    </location>
</feature>
<feature type="compositionally biased region" description="Basic and acidic residues" evidence="4">
    <location>
        <begin position="757"/>
        <end position="766"/>
    </location>
</feature>
<dbReference type="RefSeq" id="XP_047776765.1">
    <property type="nucleotide sequence ID" value="XM_047924341.1"/>
</dbReference>
<accession>A0ABQ8KAP4</accession>
<dbReference type="InterPro" id="IPR036211">
    <property type="entry name" value="eIF4G_eIF4E-bd_sf"/>
</dbReference>
<evidence type="ECO:0000259" key="5">
    <source>
        <dbReference type="PROSITE" id="PS51366"/>
    </source>
</evidence>
<name>A0ABQ8KAP4_9APHY</name>
<feature type="compositionally biased region" description="Pro residues" evidence="4">
    <location>
        <begin position="218"/>
        <end position="228"/>
    </location>
</feature>
<protein>
    <recommendedName>
        <fullName evidence="5">MI domain-containing protein</fullName>
    </recommendedName>
</protein>
<feature type="compositionally biased region" description="Basic and acidic residues" evidence="4">
    <location>
        <begin position="577"/>
        <end position="597"/>
    </location>
</feature>
<feature type="compositionally biased region" description="Polar residues" evidence="4">
    <location>
        <begin position="44"/>
        <end position="58"/>
    </location>
</feature>
<feature type="region of interest" description="Disordered" evidence="4">
    <location>
        <begin position="690"/>
        <end position="834"/>
    </location>
</feature>
<dbReference type="Pfam" id="PF02847">
    <property type="entry name" value="MA3"/>
    <property type="match status" value="1"/>
</dbReference>
<dbReference type="Gene3D" id="1.20.970.30">
    <property type="entry name" value="eIF4G, eIF4E-binding domain"/>
    <property type="match status" value="1"/>
</dbReference>
<dbReference type="SMART" id="SM00543">
    <property type="entry name" value="MIF4G"/>
    <property type="match status" value="1"/>
</dbReference>
<gene>
    <name evidence="6" type="ORF">C8Q71DRAFT_771172</name>
</gene>
<dbReference type="InterPro" id="IPR016024">
    <property type="entry name" value="ARM-type_fold"/>
</dbReference>
<keyword evidence="2" id="KW-0396">Initiation factor</keyword>
<feature type="compositionally biased region" description="Pro residues" evidence="4">
    <location>
        <begin position="357"/>
        <end position="369"/>
    </location>
</feature>
<feature type="compositionally biased region" description="Low complexity" evidence="4">
    <location>
        <begin position="26"/>
        <end position="41"/>
    </location>
</feature>
<proteinExistence type="inferred from homology"/>
<feature type="compositionally biased region" description="Polar residues" evidence="4">
    <location>
        <begin position="395"/>
        <end position="405"/>
    </location>
</feature>
<dbReference type="PANTHER" id="PTHR23253:SF9">
    <property type="entry name" value="EUKARYOTIC TRANSLATION INITIATION FACTOR 4 GAMMA 2"/>
    <property type="match status" value="1"/>
</dbReference>
<evidence type="ECO:0000313" key="7">
    <source>
        <dbReference type="Proteomes" id="UP000814176"/>
    </source>
</evidence>
<evidence type="ECO:0000256" key="2">
    <source>
        <dbReference type="ARBA" id="ARBA00022540"/>
    </source>
</evidence>
<dbReference type="Proteomes" id="UP000814176">
    <property type="component" value="Unassembled WGS sequence"/>
</dbReference>
<dbReference type="SUPFAM" id="SSF101489">
    <property type="entry name" value="Eukaryotic initiation factor 4f subunit eIF4g, eIF4e-binding domain"/>
    <property type="match status" value="1"/>
</dbReference>
<feature type="region of interest" description="Disordered" evidence="4">
    <location>
        <begin position="1"/>
        <end position="288"/>
    </location>
</feature>
<evidence type="ECO:0000256" key="4">
    <source>
        <dbReference type="SAM" id="MobiDB-lite"/>
    </source>
</evidence>
<dbReference type="InterPro" id="IPR003891">
    <property type="entry name" value="Initiation_fac_eIF4g_MI"/>
</dbReference>
<feature type="domain" description="MI" evidence="5">
    <location>
        <begin position="1332"/>
        <end position="1453"/>
    </location>
</feature>
<keyword evidence="7" id="KW-1185">Reference proteome</keyword>
<feature type="region of interest" description="Disordered" evidence="4">
    <location>
        <begin position="1153"/>
        <end position="1335"/>
    </location>
</feature>
<dbReference type="InterPro" id="IPR003890">
    <property type="entry name" value="MIF4G-like_typ-3"/>
</dbReference>
<keyword evidence="3" id="KW-0648">Protein biosynthesis</keyword>
<feature type="compositionally biased region" description="Polar residues" evidence="4">
    <location>
        <begin position="104"/>
        <end position="144"/>
    </location>
</feature>
<dbReference type="Pfam" id="PF02854">
    <property type="entry name" value="MIF4G"/>
    <property type="match status" value="1"/>
</dbReference>
<dbReference type="InterPro" id="IPR022745">
    <property type="entry name" value="eIF4G1_eIF4E-bd"/>
</dbReference>
<comment type="similarity">
    <text evidence="1">Belongs to the eukaryotic initiation factor 4G family.</text>
</comment>
<evidence type="ECO:0000313" key="6">
    <source>
        <dbReference type="EMBL" id="KAH9834109.1"/>
    </source>
</evidence>
<sequence>MSKSSTATASKPTTQLPSKSAWAKGPPQSTAPSPRSASPAPNQGHPQPTHSRRPSTLGQGVAFKDGVAGARSPTNAAKPASAVTFGSINDVSAPISSSPASVPTIKSATVSSFGSVPATPTSAPNGKSAGSSTQPPASATTQSKFDVKKLFQNPSSAPPVSSAPSQAPSDVASPSTRPSPLPQASPLPAHAQAQPSQMGAHPPYPSFVPGLRPQQNGGPPPGGPPRSPVFPRQMPNGQMNGVNGRPNGASAPTPVSAGMSSPRMGPPHGGQPPAGMPPTPQPVPGPGWYGGYYYSPYPGMPPEHYMPYNPWMQPHVGTPHQQPQGLPGPPQPGMPMSPRNAPPQLHPPGTPTMAPAMPNPGHPPHPAPSPHTHTSSLSSVSSPPPTPSSSGPGNRLNTAAPTFQPRTARVKITSSDGKEVQLDSFKKGTAPLSPAVPASPARKTQVRLEKPEDKEKREAQERAKEEAREKAKREAEEKAKREADEKARKEKEVEEKRKAEEEERVRKEKEKADEDRRRQQEDEEKARKEAEKAKEEEERLRKEEERLKAEEEKVAATGAEPEEGEVDEVEATPASETVEKTADKEDSNDKLQDKGILRIDTAVSDTPKKRHPGPLDLSSTRKPIAQPLPSALATARIIEDLGSVSYPEGIRSPKIELNVNAKHGKFRYDRDFLMQFMKICKDKPDNLPPLDAIGLEPSEQGAGVPMSRGGSQRRSSAAMGPPPPNSARQLQGLGLSNFSGQGGNFTMGKFATQNPKTSEERFKEASMGRSASMTGAPPGVAIPFGARPSPMVRSSSQGGPSAMGSKRTRSKRGVDRGEPSKGGPGPSYGSSSLSQAGMMSLEPVAPLEQSANRWTPASLTKKPQVVTDSPEVVDRKVRGLLNKLTMERFDSISDQIIAWANRSENEHDGRTLIQVIRLVFEKATDEAAWSEMYARLCRKMMEQISPKVQDEGIKNAEGKPIAGGQLFRKYLLNRCQEDFEHGWAAKESAAAAAATKATEDQAAKDAAEKDESGEVALYSEEYYIAQKAKRQGLGLVKFIGELFKLQMLTERIMHECVKKLLGNVENPEEEEIESLCKLLTTVGQLLDTPKARAHMDVYFTRMKELTKNPNVNSRMQFMLVDLIELRERKWIPRNLAAAPTTIAAVHALAAKETAAKEKDYQRTMSMSRGGSRRGGERGDQSQVGPDGWSVAGPPPSRVPPKAGDLTNFGKISKSNSMTFGPTGVFASKDKTKRDSTSSLSRGSSNMFSKLMENPELAAEAAAVQPSRPPSRKDSVEFPSAGAPEAPLQRKKLQLLPRSKPKPDERADSTPAQSEAGHSDDEDSTAPSMSEEEAKIRVGEDSKEFFSIRDLTEAEVYFSKLPSEHRWLLVDKLVNFAIESKASDAQLVADFFSGAVSKNLCSPESLEKGFTPTAEILDDIVIDAPKALDLMATMMKGAQLDEERRTRLASKSMDSDKLIGLLS</sequence>
<evidence type="ECO:0000256" key="3">
    <source>
        <dbReference type="ARBA" id="ARBA00022917"/>
    </source>
</evidence>
<feature type="compositionally biased region" description="Low complexity" evidence="4">
    <location>
        <begin position="154"/>
        <end position="175"/>
    </location>
</feature>
<feature type="compositionally biased region" description="Low complexity" evidence="4">
    <location>
        <begin position="430"/>
        <end position="441"/>
    </location>
</feature>
<dbReference type="GeneID" id="72005073"/>
<dbReference type="EMBL" id="JADCUA010000016">
    <property type="protein sequence ID" value="KAH9834109.1"/>
    <property type="molecule type" value="Genomic_DNA"/>
</dbReference>
<feature type="compositionally biased region" description="Low complexity" evidence="4">
    <location>
        <begin position="1"/>
        <end position="14"/>
    </location>
</feature>
<feature type="region of interest" description="Disordered" evidence="4">
    <location>
        <begin position="304"/>
        <end position="623"/>
    </location>
</feature>
<feature type="compositionally biased region" description="Low complexity" evidence="4">
    <location>
        <begin position="706"/>
        <end position="719"/>
    </location>
</feature>
<feature type="compositionally biased region" description="Acidic residues" evidence="4">
    <location>
        <begin position="560"/>
        <end position="570"/>
    </location>
</feature>
<feature type="compositionally biased region" description="Pro residues" evidence="4">
    <location>
        <begin position="274"/>
        <end position="285"/>
    </location>
</feature>
<dbReference type="PANTHER" id="PTHR23253">
    <property type="entry name" value="EUKARYOTIC TRANSLATION INITIATION FACTOR 4 GAMMA"/>
    <property type="match status" value="1"/>
</dbReference>
<feature type="compositionally biased region" description="Low complexity" evidence="4">
    <location>
        <begin position="370"/>
        <end position="381"/>
    </location>
</feature>
<dbReference type="Pfam" id="PF12152">
    <property type="entry name" value="eIF_4G1"/>
    <property type="match status" value="1"/>
</dbReference>
<reference evidence="6 7" key="1">
    <citation type="journal article" date="2021" name="Environ. Microbiol.">
        <title>Gene family expansions and transcriptome signatures uncover fungal adaptations to wood decay.</title>
        <authorList>
            <person name="Hage H."/>
            <person name="Miyauchi S."/>
            <person name="Viragh M."/>
            <person name="Drula E."/>
            <person name="Min B."/>
            <person name="Chaduli D."/>
            <person name="Navarro D."/>
            <person name="Favel A."/>
            <person name="Norest M."/>
            <person name="Lesage-Meessen L."/>
            <person name="Balint B."/>
            <person name="Merenyi Z."/>
            <person name="de Eugenio L."/>
            <person name="Morin E."/>
            <person name="Martinez A.T."/>
            <person name="Baldrian P."/>
            <person name="Stursova M."/>
            <person name="Martinez M.J."/>
            <person name="Novotny C."/>
            <person name="Magnuson J.K."/>
            <person name="Spatafora J.W."/>
            <person name="Maurice S."/>
            <person name="Pangilinan J."/>
            <person name="Andreopoulos W."/>
            <person name="LaButti K."/>
            <person name="Hundley H."/>
            <person name="Na H."/>
            <person name="Kuo A."/>
            <person name="Barry K."/>
            <person name="Lipzen A."/>
            <person name="Henrissat B."/>
            <person name="Riley R."/>
            <person name="Ahrendt S."/>
            <person name="Nagy L.G."/>
            <person name="Grigoriev I.V."/>
            <person name="Martin F."/>
            <person name="Rosso M.N."/>
        </authorList>
    </citation>
    <scope>NUCLEOTIDE SEQUENCE [LARGE SCALE GENOMIC DNA]</scope>
    <source>
        <strain evidence="6 7">CIRM-BRFM 1785</strain>
    </source>
</reference>